<dbReference type="AlphaFoldDB" id="A0A6A6B9G8"/>
<keyword evidence="3" id="KW-0269">Exonuclease</keyword>
<evidence type="ECO:0000256" key="3">
    <source>
        <dbReference type="ARBA" id="ARBA00022839"/>
    </source>
</evidence>
<protein>
    <recommendedName>
        <fullName evidence="7">Metallo-beta-lactamase domain-containing protein</fullName>
    </recommendedName>
</protein>
<evidence type="ECO:0000313" key="5">
    <source>
        <dbReference type="EMBL" id="KAF2139884.1"/>
    </source>
</evidence>
<dbReference type="GO" id="GO:0035312">
    <property type="term" value="F:5'-3' DNA exonuclease activity"/>
    <property type="evidence" value="ECO:0007669"/>
    <property type="project" value="TreeGrafter"/>
</dbReference>
<keyword evidence="6" id="KW-1185">Reference proteome</keyword>
<evidence type="ECO:0008006" key="7">
    <source>
        <dbReference type="Google" id="ProtNLM"/>
    </source>
</evidence>
<dbReference type="SUPFAM" id="SSF56281">
    <property type="entry name" value="Metallo-hydrolase/oxidoreductase"/>
    <property type="match status" value="1"/>
</dbReference>
<proteinExistence type="predicted"/>
<feature type="compositionally biased region" description="Basic and acidic residues" evidence="4">
    <location>
        <begin position="417"/>
        <end position="437"/>
    </location>
</feature>
<dbReference type="GO" id="GO:0006303">
    <property type="term" value="P:double-strand break repair via nonhomologous end joining"/>
    <property type="evidence" value="ECO:0007669"/>
    <property type="project" value="TreeGrafter"/>
</dbReference>
<dbReference type="GO" id="GO:0003684">
    <property type="term" value="F:damaged DNA binding"/>
    <property type="evidence" value="ECO:0007669"/>
    <property type="project" value="TreeGrafter"/>
</dbReference>
<dbReference type="RefSeq" id="XP_033395597.1">
    <property type="nucleotide sequence ID" value="XM_033545765.1"/>
</dbReference>
<evidence type="ECO:0000256" key="1">
    <source>
        <dbReference type="ARBA" id="ARBA00022722"/>
    </source>
</evidence>
<keyword evidence="2" id="KW-0378">Hydrolase</keyword>
<dbReference type="EMBL" id="ML995491">
    <property type="protein sequence ID" value="KAF2139884.1"/>
    <property type="molecule type" value="Genomic_DNA"/>
</dbReference>
<dbReference type="GO" id="GO:0036297">
    <property type="term" value="P:interstrand cross-link repair"/>
    <property type="evidence" value="ECO:0007669"/>
    <property type="project" value="TreeGrafter"/>
</dbReference>
<evidence type="ECO:0000256" key="2">
    <source>
        <dbReference type="ARBA" id="ARBA00022801"/>
    </source>
</evidence>
<gene>
    <name evidence="5" type="ORF">K452DRAFT_352202</name>
</gene>
<evidence type="ECO:0000256" key="4">
    <source>
        <dbReference type="SAM" id="MobiDB-lite"/>
    </source>
</evidence>
<reference evidence="5" key="1">
    <citation type="journal article" date="2020" name="Stud. Mycol.">
        <title>101 Dothideomycetes genomes: a test case for predicting lifestyles and emergence of pathogens.</title>
        <authorList>
            <person name="Haridas S."/>
            <person name="Albert R."/>
            <person name="Binder M."/>
            <person name="Bloem J."/>
            <person name="Labutti K."/>
            <person name="Salamov A."/>
            <person name="Andreopoulos B."/>
            <person name="Baker S."/>
            <person name="Barry K."/>
            <person name="Bills G."/>
            <person name="Bluhm B."/>
            <person name="Cannon C."/>
            <person name="Castanera R."/>
            <person name="Culley D."/>
            <person name="Daum C."/>
            <person name="Ezra D."/>
            <person name="Gonzalez J."/>
            <person name="Henrissat B."/>
            <person name="Kuo A."/>
            <person name="Liang C."/>
            <person name="Lipzen A."/>
            <person name="Lutzoni F."/>
            <person name="Magnuson J."/>
            <person name="Mondo S."/>
            <person name="Nolan M."/>
            <person name="Ohm R."/>
            <person name="Pangilinan J."/>
            <person name="Park H.-J."/>
            <person name="Ramirez L."/>
            <person name="Alfaro M."/>
            <person name="Sun H."/>
            <person name="Tritt A."/>
            <person name="Yoshinaga Y."/>
            <person name="Zwiers L.-H."/>
            <person name="Turgeon B."/>
            <person name="Goodwin S."/>
            <person name="Spatafora J."/>
            <person name="Crous P."/>
            <person name="Grigoriev I."/>
        </authorList>
    </citation>
    <scope>NUCLEOTIDE SEQUENCE</scope>
    <source>
        <strain evidence="5">CBS 121167</strain>
    </source>
</reference>
<dbReference type="GO" id="GO:0000723">
    <property type="term" value="P:telomere maintenance"/>
    <property type="evidence" value="ECO:0007669"/>
    <property type="project" value="TreeGrafter"/>
</dbReference>
<dbReference type="PANTHER" id="PTHR23240:SF8">
    <property type="entry name" value="PROTEIN ARTEMIS"/>
    <property type="match status" value="1"/>
</dbReference>
<evidence type="ECO:0000313" key="6">
    <source>
        <dbReference type="Proteomes" id="UP000799438"/>
    </source>
</evidence>
<dbReference type="Proteomes" id="UP000799438">
    <property type="component" value="Unassembled WGS sequence"/>
</dbReference>
<accession>A0A6A6B9G8</accession>
<feature type="region of interest" description="Disordered" evidence="4">
    <location>
        <begin position="417"/>
        <end position="456"/>
    </location>
</feature>
<dbReference type="Gene3D" id="3.60.15.10">
    <property type="entry name" value="Ribonuclease Z/Hydroxyacylglutathione hydrolase-like"/>
    <property type="match status" value="1"/>
</dbReference>
<feature type="compositionally biased region" description="Basic and acidic residues" evidence="4">
    <location>
        <begin position="445"/>
        <end position="456"/>
    </location>
</feature>
<dbReference type="OrthoDB" id="5561659at2759"/>
<sequence length="456" mass="50448">MSTFDGFFPEFEAIRIDCFRPLPGRPPPLACFLSHVHSDHLRGLESLRAPFVYCSRATRQTLLKPIPLDTPTTIELSPGNAVRVTLLDANHCVGAVMFLIQSRAKAVLYTGDIYLDTTFASASAADQDFPSKADGVRELLDKVARYPPDTIFHFEAWTFGYEDVWVALAAFLDSPIHLDQYRWRLYKSLEVAGAPEAPPLCGFDLGNHRQRGCLTTDPHVRLHSCERGTPCPVVDGNAAVVQIVPVVTRRYDGTHVPEAGRGGGKGNLDRIAELEAPAAVLPRIHALCAQHLQDRTLLAEGLRIRLDTDDAWDLDVDADAPAHTLNDLVALLARTAQPATADSAVPDTPLPRTITFPYSRHASHRELCGLARALAPRDVYPCTVDEDAWTPESGMRALFGRFCSGDVFAHDEMMMRKREMADEGTRREEQGGERIEKDGDDDGGECQKKTERNLRD</sequence>
<organism evidence="5 6">
    <name type="scientific">Aplosporella prunicola CBS 121167</name>
    <dbReference type="NCBI Taxonomy" id="1176127"/>
    <lineage>
        <taxon>Eukaryota</taxon>
        <taxon>Fungi</taxon>
        <taxon>Dikarya</taxon>
        <taxon>Ascomycota</taxon>
        <taxon>Pezizomycotina</taxon>
        <taxon>Dothideomycetes</taxon>
        <taxon>Dothideomycetes incertae sedis</taxon>
        <taxon>Botryosphaeriales</taxon>
        <taxon>Aplosporellaceae</taxon>
        <taxon>Aplosporella</taxon>
    </lineage>
</organism>
<dbReference type="PANTHER" id="PTHR23240">
    <property type="entry name" value="DNA CROSS-LINK REPAIR PROTEIN PSO2/SNM1-RELATED"/>
    <property type="match status" value="1"/>
</dbReference>
<dbReference type="GeneID" id="54303273"/>
<name>A0A6A6B9G8_9PEZI</name>
<dbReference type="InterPro" id="IPR036866">
    <property type="entry name" value="RibonucZ/Hydroxyglut_hydro"/>
</dbReference>
<keyword evidence="1" id="KW-0540">Nuclease</keyword>